<reference evidence="3 4" key="2">
    <citation type="submission" date="2018-11" db="EMBL/GenBank/DDBJ databases">
        <authorList>
            <consortium name="Pathogen Informatics"/>
        </authorList>
    </citation>
    <scope>NUCLEOTIDE SEQUENCE [LARGE SCALE GENOMIC DNA]</scope>
</reference>
<accession>A0A183DPL3</accession>
<dbReference type="WBParaSite" id="GPUH_0001066701-mRNA-1">
    <property type="protein sequence ID" value="GPUH_0001066701-mRNA-1"/>
    <property type="gene ID" value="GPUH_0001066701"/>
</dbReference>
<proteinExistence type="predicted"/>
<keyword evidence="4" id="KW-1185">Reference proteome</keyword>
<dbReference type="PANTHER" id="PTHR10695">
    <property type="entry name" value="DEPHOSPHO-COA KINASE-RELATED"/>
    <property type="match status" value="1"/>
</dbReference>
<evidence type="ECO:0000313" key="5">
    <source>
        <dbReference type="WBParaSite" id="GPUH_0001066701-mRNA-1"/>
    </source>
</evidence>
<gene>
    <name evidence="3" type="ORF">GPUH_LOCUS10654</name>
</gene>
<dbReference type="GO" id="GO:0015937">
    <property type="term" value="P:coenzyme A biosynthetic process"/>
    <property type="evidence" value="ECO:0007669"/>
    <property type="project" value="InterPro"/>
</dbReference>
<keyword evidence="1" id="KW-0547">Nucleotide-binding</keyword>
<dbReference type="Pfam" id="PF01121">
    <property type="entry name" value="CoaE"/>
    <property type="match status" value="2"/>
</dbReference>
<dbReference type="PANTHER" id="PTHR10695:SF46">
    <property type="entry name" value="BIFUNCTIONAL COENZYME A SYNTHASE-RELATED"/>
    <property type="match status" value="1"/>
</dbReference>
<evidence type="ECO:0000313" key="3">
    <source>
        <dbReference type="EMBL" id="VDN17738.1"/>
    </source>
</evidence>
<dbReference type="InterPro" id="IPR027417">
    <property type="entry name" value="P-loop_NTPase"/>
</dbReference>
<dbReference type="Gene3D" id="3.40.50.300">
    <property type="entry name" value="P-loop containing nucleotide triphosphate hydrolases"/>
    <property type="match status" value="2"/>
</dbReference>
<dbReference type="AlphaFoldDB" id="A0A183DPL3"/>
<dbReference type="InterPro" id="IPR001977">
    <property type="entry name" value="Depp_CoAkinase"/>
</dbReference>
<dbReference type="Proteomes" id="UP000271098">
    <property type="component" value="Unassembled WGS sequence"/>
</dbReference>
<dbReference type="GO" id="GO:0004140">
    <property type="term" value="F:dephospho-CoA kinase activity"/>
    <property type="evidence" value="ECO:0007669"/>
    <property type="project" value="InterPro"/>
</dbReference>
<protein>
    <submittedName>
        <fullName evidence="5">Dephospho-CoA kinase</fullName>
    </submittedName>
</protein>
<dbReference type="CDD" id="cd02022">
    <property type="entry name" value="DPCK"/>
    <property type="match status" value="1"/>
</dbReference>
<evidence type="ECO:0000256" key="1">
    <source>
        <dbReference type="ARBA" id="ARBA00022741"/>
    </source>
</evidence>
<organism evidence="5">
    <name type="scientific">Gongylonema pulchrum</name>
    <dbReference type="NCBI Taxonomy" id="637853"/>
    <lineage>
        <taxon>Eukaryota</taxon>
        <taxon>Metazoa</taxon>
        <taxon>Ecdysozoa</taxon>
        <taxon>Nematoda</taxon>
        <taxon>Chromadorea</taxon>
        <taxon>Rhabditida</taxon>
        <taxon>Spirurina</taxon>
        <taxon>Spiruromorpha</taxon>
        <taxon>Spiruroidea</taxon>
        <taxon>Gongylonematidae</taxon>
        <taxon>Gongylonema</taxon>
    </lineage>
</organism>
<sequence>MYLVGLTGGIATGKSMVSRIFSDSGIPLLSLVNRHIGSYGSTSATNTLMLKPARHVVNSITHPEIRKAILFRVLQHFFRGENYVVLDLPPEDLQIQRLCERDGIDEEAARARIQAQYPMAVKRRQATHIVNNGGTVQETRAQVHALIEELNKSRLHLLGGTSDEDCEGDVQGGRTACLSAISAMLLHFRPNICATTFKIVHFN</sequence>
<dbReference type="GO" id="GO:0005524">
    <property type="term" value="F:ATP binding"/>
    <property type="evidence" value="ECO:0007669"/>
    <property type="project" value="UniProtKB-KW"/>
</dbReference>
<dbReference type="SUPFAM" id="SSF52540">
    <property type="entry name" value="P-loop containing nucleoside triphosphate hydrolases"/>
    <property type="match status" value="1"/>
</dbReference>
<reference evidence="5" key="1">
    <citation type="submission" date="2016-06" db="UniProtKB">
        <authorList>
            <consortium name="WormBaseParasite"/>
        </authorList>
    </citation>
    <scope>IDENTIFICATION</scope>
</reference>
<keyword evidence="2" id="KW-0067">ATP-binding</keyword>
<evidence type="ECO:0000313" key="4">
    <source>
        <dbReference type="Proteomes" id="UP000271098"/>
    </source>
</evidence>
<dbReference type="EMBL" id="UYRT01078082">
    <property type="protein sequence ID" value="VDN17738.1"/>
    <property type="molecule type" value="Genomic_DNA"/>
</dbReference>
<evidence type="ECO:0000256" key="2">
    <source>
        <dbReference type="ARBA" id="ARBA00022840"/>
    </source>
</evidence>
<dbReference type="OrthoDB" id="247245at2759"/>
<name>A0A183DPL3_9BILA</name>